<dbReference type="KEGG" id="pbl:PAAG_11624"/>
<keyword evidence="2" id="KW-1185">Reference proteome</keyword>
<dbReference type="AlphaFoldDB" id="A0A0A2V1I4"/>
<evidence type="ECO:0000313" key="2">
    <source>
        <dbReference type="Proteomes" id="UP000002059"/>
    </source>
</evidence>
<name>A0A0A2V1I4_PARBA</name>
<dbReference type="GeneID" id="26970557"/>
<dbReference type="EMBL" id="KN293998">
    <property type="protein sequence ID" value="KGQ01641.1"/>
    <property type="molecule type" value="Genomic_DNA"/>
</dbReference>
<accession>A0A0A2V1I4</accession>
<dbReference type="RefSeq" id="XP_015703150.1">
    <property type="nucleotide sequence ID" value="XM_015847241.1"/>
</dbReference>
<dbReference type="OrthoDB" id="4356562at2759"/>
<dbReference type="VEuPathDB" id="FungiDB:PAAG_11624"/>
<dbReference type="eggNOG" id="ENOG502RQSI">
    <property type="taxonomic scope" value="Eukaryota"/>
</dbReference>
<dbReference type="HOGENOM" id="CLU_1696061_0_0_1"/>
<evidence type="ECO:0000313" key="1">
    <source>
        <dbReference type="EMBL" id="KGQ01641.1"/>
    </source>
</evidence>
<dbReference type="Proteomes" id="UP000002059">
    <property type="component" value="Partially assembled WGS sequence"/>
</dbReference>
<gene>
    <name evidence="1" type="ORF">PAAG_11624</name>
</gene>
<proteinExistence type="predicted"/>
<reference evidence="1 2" key="1">
    <citation type="journal article" date="2011" name="PLoS Genet.">
        <title>Comparative genomic analysis of human fungal pathogens causing paracoccidioidomycosis.</title>
        <authorList>
            <person name="Desjardins C.A."/>
            <person name="Champion M.D."/>
            <person name="Holder J.W."/>
            <person name="Muszewska A."/>
            <person name="Goldberg J."/>
            <person name="Bailao A.M."/>
            <person name="Brigido M.M."/>
            <person name="Ferreira M.E."/>
            <person name="Garcia A.M."/>
            <person name="Grynberg M."/>
            <person name="Gujja S."/>
            <person name="Heiman D.I."/>
            <person name="Henn M.R."/>
            <person name="Kodira C.D."/>
            <person name="Leon-Narvaez H."/>
            <person name="Longo L.V."/>
            <person name="Ma L.J."/>
            <person name="Malavazi I."/>
            <person name="Matsuo A.L."/>
            <person name="Morais F.V."/>
            <person name="Pereira M."/>
            <person name="Rodriguez-Brito S."/>
            <person name="Sakthikumar S."/>
            <person name="Salem-Izacc S.M."/>
            <person name="Sykes S.M."/>
            <person name="Teixeira M.M."/>
            <person name="Vallejo M.C."/>
            <person name="Walter M.E."/>
            <person name="Yandava C."/>
            <person name="Young S."/>
            <person name="Zeng Q."/>
            <person name="Zucker J."/>
            <person name="Felipe M.S."/>
            <person name="Goldman G.H."/>
            <person name="Haas B.J."/>
            <person name="McEwen J.G."/>
            <person name="Nino-Vega G."/>
            <person name="Puccia R."/>
            <person name="San-Blas G."/>
            <person name="Soares C.M."/>
            <person name="Birren B.W."/>
            <person name="Cuomo C.A."/>
        </authorList>
    </citation>
    <scope>NUCLEOTIDE SEQUENCE [LARGE SCALE GENOMIC DNA]</scope>
    <source>
        <strain evidence="2">ATCC MYA-826 / Pb01</strain>
    </source>
</reference>
<organism evidence="1 2">
    <name type="scientific">Paracoccidioides lutzii (strain ATCC MYA-826 / Pb01)</name>
    <name type="common">Paracoccidioides brasiliensis</name>
    <dbReference type="NCBI Taxonomy" id="502779"/>
    <lineage>
        <taxon>Eukaryota</taxon>
        <taxon>Fungi</taxon>
        <taxon>Dikarya</taxon>
        <taxon>Ascomycota</taxon>
        <taxon>Pezizomycotina</taxon>
        <taxon>Eurotiomycetes</taxon>
        <taxon>Eurotiomycetidae</taxon>
        <taxon>Onygenales</taxon>
        <taxon>Ajellomycetaceae</taxon>
        <taxon>Paracoccidioides</taxon>
    </lineage>
</organism>
<sequence length="155" mass="17331">MILIIGESLLPSPNDITVADIGDGTSVQLCLSHQTSASAAKITLLAFYIEPHRSDPTIWDTAAGCHLIYAKTAFVDIHTHWLRQEALTGRIHDIYTSTNEMIANGLTKAFPLRGFNELVHEVKSVDIKENIAARRVAEEQQEEIDMKAKLFIERF</sequence>
<protein>
    <submittedName>
        <fullName evidence="1">Uncharacterized protein</fullName>
    </submittedName>
</protein>